<dbReference type="SUPFAM" id="SSF52518">
    <property type="entry name" value="Thiamin diphosphate-binding fold (THDP-binding)"/>
    <property type="match status" value="2"/>
</dbReference>
<dbReference type="Proteomes" id="UP000184139">
    <property type="component" value="Unassembled WGS sequence"/>
</dbReference>
<dbReference type="GO" id="GO:0005829">
    <property type="term" value="C:cytosol"/>
    <property type="evidence" value="ECO:0007669"/>
    <property type="project" value="TreeGrafter"/>
</dbReference>
<dbReference type="Gene3D" id="1.10.287.1150">
    <property type="entry name" value="TPP helical domain"/>
    <property type="match status" value="1"/>
</dbReference>
<comment type="cofactor">
    <cofactor evidence="1">
        <name>thiamine diphosphate</name>
        <dbReference type="ChEBI" id="CHEBI:58937"/>
    </cofactor>
</comment>
<dbReference type="Gene3D" id="3.40.50.970">
    <property type="match status" value="1"/>
</dbReference>
<dbReference type="Pfam" id="PF16870">
    <property type="entry name" value="OxoGdeHyase_C"/>
    <property type="match status" value="1"/>
</dbReference>
<comment type="similarity">
    <text evidence="3">Belongs to the alpha-ketoglutarate dehydrogenase family.</text>
</comment>
<dbReference type="NCBIfam" id="NF006914">
    <property type="entry name" value="PRK09404.1"/>
    <property type="match status" value="1"/>
</dbReference>
<evidence type="ECO:0000256" key="3">
    <source>
        <dbReference type="ARBA" id="ARBA00006936"/>
    </source>
</evidence>
<evidence type="ECO:0000256" key="1">
    <source>
        <dbReference type="ARBA" id="ARBA00001964"/>
    </source>
</evidence>
<keyword evidence="9" id="KW-1185">Reference proteome</keyword>
<name>A0A1M5XQ58_9BACT</name>
<dbReference type="NCBIfam" id="NF008907">
    <property type="entry name" value="PRK12270.1"/>
    <property type="match status" value="1"/>
</dbReference>
<keyword evidence="5" id="KW-0560">Oxidoreductase</keyword>
<dbReference type="GO" id="GO:0030976">
    <property type="term" value="F:thiamine pyrophosphate binding"/>
    <property type="evidence" value="ECO:0007669"/>
    <property type="project" value="InterPro"/>
</dbReference>
<dbReference type="InterPro" id="IPR031717">
    <property type="entry name" value="ODO-1/KGD_C"/>
</dbReference>
<proteinExistence type="inferred from homology"/>
<evidence type="ECO:0000256" key="5">
    <source>
        <dbReference type="ARBA" id="ARBA00023002"/>
    </source>
</evidence>
<comment type="function">
    <text evidence="2">E1 component of the 2-oxoglutarate dehydrogenase (OGDH) complex which catalyzes the decarboxylation of 2-oxoglutarate, the first step in the conversion of 2-oxoglutarate to succinyl-CoA and CO(2).</text>
</comment>
<dbReference type="InterPro" id="IPR042179">
    <property type="entry name" value="KGD_C_sf"/>
</dbReference>
<dbReference type="NCBIfam" id="TIGR00239">
    <property type="entry name" value="2oxo_dh_E1"/>
    <property type="match status" value="1"/>
</dbReference>
<dbReference type="STRING" id="1121409.SAMN02745124_03248"/>
<dbReference type="SMART" id="SM00861">
    <property type="entry name" value="Transket_pyr"/>
    <property type="match status" value="1"/>
</dbReference>
<dbReference type="Pfam" id="PF02779">
    <property type="entry name" value="Transket_pyr"/>
    <property type="match status" value="1"/>
</dbReference>
<dbReference type="InterPro" id="IPR032106">
    <property type="entry name" value="2-oxogl_dehyd_N"/>
</dbReference>
<sequence length="939" mass="104702">MKVASPTIHSIDYIEEIWQRYQQDPYGVSASWREYFDKLGQARSSVQATPLPPIALGKKQLSQGFGPGGKLCAGCGRAEAMSFLQYNVSLLVRNYRVRGHLLAKVSPLRRPPRSFPELEPEYYGMSEEDFDLLFNFGHISGQQAKPLRSIIEILKKTYTECIGVQFMHIDALVEREWLQERMESSRNTLVLAKKQQVRILEQLTDAVVFEQFIQKKFVGAKSFSLEGAETLIPLLDQAIDKAVAQGVDTIVIGMPHRGRLNVLANIMGKHPHTIFGEFKDADAELNIGRGDVKYHKGYHREWRTDEGNKITLDLSFNPSHLEFVGPVAQGALKARHIKRGDDTAQRGLLILIHGDAAIAGEGIVQETLNLSGLSGFSVGGTLHVVVNNEIGFTTLPEEGRSTVYASDVAKMLQSPIFHVNGEVPDAVAQCLDVALDFRQKFKRDVVLDMYCYRRRGHNEGDEPRFTQPTMYQLIDKRPTVMTRYTEHLVSLGELTADEAEKIRRSREQFLEEEYGKLVTDQESDADHGCLFMPTTGSYRGGADAEVPEALTGVDSETLVRLGRALTTLPAGFTVHPKLGKLLEARRQMCTEHGQLDWGAAEGLALASLVDQQVAVRLCGQDSQRGTFSHRHSVLHDSENGDSYTPLAAISPSQGRIDIVNSPLTEGAVLGFEYGYSTAFPESLVVWEAQFGDFANAAQVYIDQFIASAETKWNLLSGLVLLLPHGLEGTGSEHASARLERFLALAATDNYQVVYPTEPSQIFHLLRRQVLRKIRKPLIVMSPKSLLRHPRSVSSLSALTTGSFRKIIADEGVAQEAVQRILLCTGKVYYDLLQGRQERELTNVAIIRIEQLYPLPEETLLSALRPYPKGIPLIWVQEEPLNMGAYPFMYLKYGMLLSRYWRFARVGRPESATPATGSAASHKLEQRRLIEEAFTGGGHT</sequence>
<dbReference type="CDD" id="cd02016">
    <property type="entry name" value="TPP_E1_OGDC_like"/>
    <property type="match status" value="1"/>
</dbReference>
<dbReference type="InterPro" id="IPR011603">
    <property type="entry name" value="2oxoglutarate_DH_E1"/>
</dbReference>
<dbReference type="GO" id="GO:0006099">
    <property type="term" value="P:tricarboxylic acid cycle"/>
    <property type="evidence" value="ECO:0007669"/>
    <property type="project" value="TreeGrafter"/>
</dbReference>
<dbReference type="RefSeq" id="WP_073377638.1">
    <property type="nucleotide sequence ID" value="NZ_FQXS01000022.1"/>
</dbReference>
<evidence type="ECO:0000256" key="6">
    <source>
        <dbReference type="ARBA" id="ARBA00023052"/>
    </source>
</evidence>
<dbReference type="PIRSF" id="PIRSF000157">
    <property type="entry name" value="Oxoglu_dh_E1"/>
    <property type="match status" value="1"/>
</dbReference>
<dbReference type="OrthoDB" id="9759785at2"/>
<dbReference type="Pfam" id="PF00676">
    <property type="entry name" value="E1_dh"/>
    <property type="match status" value="1"/>
</dbReference>
<evidence type="ECO:0000256" key="2">
    <source>
        <dbReference type="ARBA" id="ARBA00003906"/>
    </source>
</evidence>
<dbReference type="Gene3D" id="3.40.50.11610">
    <property type="entry name" value="Multifunctional 2-oxoglutarate metabolism enzyme, C-terminal domain"/>
    <property type="match status" value="1"/>
</dbReference>
<dbReference type="PANTHER" id="PTHR23152">
    <property type="entry name" value="2-OXOGLUTARATE DEHYDROGENASE"/>
    <property type="match status" value="1"/>
</dbReference>
<gene>
    <name evidence="8" type="ORF">SAMN02745124_03248</name>
</gene>
<reference evidence="8 9" key="1">
    <citation type="submission" date="2016-11" db="EMBL/GenBank/DDBJ databases">
        <authorList>
            <person name="Jaros S."/>
            <person name="Januszkiewicz K."/>
            <person name="Wedrychowicz H."/>
        </authorList>
    </citation>
    <scope>NUCLEOTIDE SEQUENCE [LARGE SCALE GENOMIC DNA]</scope>
    <source>
        <strain evidence="8 9">DSM 9705</strain>
    </source>
</reference>
<organism evidence="8 9">
    <name type="scientific">Desulfofustis glycolicus DSM 9705</name>
    <dbReference type="NCBI Taxonomy" id="1121409"/>
    <lineage>
        <taxon>Bacteria</taxon>
        <taxon>Pseudomonadati</taxon>
        <taxon>Thermodesulfobacteriota</taxon>
        <taxon>Desulfobulbia</taxon>
        <taxon>Desulfobulbales</taxon>
        <taxon>Desulfocapsaceae</taxon>
        <taxon>Desulfofustis</taxon>
    </lineage>
</organism>
<evidence type="ECO:0000259" key="7">
    <source>
        <dbReference type="SMART" id="SM00861"/>
    </source>
</evidence>
<protein>
    <recommendedName>
        <fullName evidence="4">oxoglutarate dehydrogenase (succinyl-transferring)</fullName>
        <ecNumber evidence="4">1.2.4.2</ecNumber>
    </recommendedName>
</protein>
<dbReference type="InterPro" id="IPR029061">
    <property type="entry name" value="THDP-binding"/>
</dbReference>
<dbReference type="InterPro" id="IPR001017">
    <property type="entry name" value="DH_E1"/>
</dbReference>
<feature type="domain" description="Transketolase-like pyrimidine-binding" evidence="7">
    <location>
        <begin position="595"/>
        <end position="788"/>
    </location>
</feature>
<dbReference type="EMBL" id="FQXS01000022">
    <property type="protein sequence ID" value="SHI01951.1"/>
    <property type="molecule type" value="Genomic_DNA"/>
</dbReference>
<dbReference type="GO" id="GO:0045252">
    <property type="term" value="C:oxoglutarate dehydrogenase complex"/>
    <property type="evidence" value="ECO:0007669"/>
    <property type="project" value="TreeGrafter"/>
</dbReference>
<dbReference type="GO" id="GO:0004591">
    <property type="term" value="F:oxoglutarate dehydrogenase (succinyl-transferring) activity"/>
    <property type="evidence" value="ECO:0007669"/>
    <property type="project" value="UniProtKB-EC"/>
</dbReference>
<dbReference type="InterPro" id="IPR005475">
    <property type="entry name" value="Transketolase-like_Pyr-bd"/>
</dbReference>
<dbReference type="AlphaFoldDB" id="A0A1M5XQ58"/>
<dbReference type="Gene3D" id="3.40.50.12470">
    <property type="match status" value="1"/>
</dbReference>
<dbReference type="PANTHER" id="PTHR23152:SF4">
    <property type="entry name" value="2-OXOADIPATE DEHYDROGENASE COMPLEX COMPONENT E1"/>
    <property type="match status" value="1"/>
</dbReference>
<accession>A0A1M5XQ58</accession>
<evidence type="ECO:0000313" key="9">
    <source>
        <dbReference type="Proteomes" id="UP000184139"/>
    </source>
</evidence>
<dbReference type="Pfam" id="PF16078">
    <property type="entry name" value="2-oxogl_dehyd_N"/>
    <property type="match status" value="1"/>
</dbReference>
<keyword evidence="6" id="KW-0786">Thiamine pyrophosphate</keyword>
<dbReference type="EC" id="1.2.4.2" evidence="4"/>
<evidence type="ECO:0000313" key="8">
    <source>
        <dbReference type="EMBL" id="SHI01951.1"/>
    </source>
</evidence>
<evidence type="ECO:0000256" key="4">
    <source>
        <dbReference type="ARBA" id="ARBA00012280"/>
    </source>
</evidence>